<sequence length="79" mass="9082">MSVAEIEKIKTDLIAWIEQLSDSDTLAFLDGLKDSKVNHDWWQDISEDQQKHITEGLNDQENGRVFSSGDFWTNLKNGE</sequence>
<keyword evidence="2" id="KW-1185">Reference proteome</keyword>
<dbReference type="Proteomes" id="UP000503278">
    <property type="component" value="Chromosome"/>
</dbReference>
<dbReference type="AlphaFoldDB" id="A0A7L5DXF0"/>
<proteinExistence type="predicted"/>
<evidence type="ECO:0000313" key="2">
    <source>
        <dbReference type="Proteomes" id="UP000503278"/>
    </source>
</evidence>
<accession>A0A7L5DXF0</accession>
<protein>
    <submittedName>
        <fullName evidence="1">Uncharacterized protein</fullName>
    </submittedName>
</protein>
<evidence type="ECO:0000313" key="1">
    <source>
        <dbReference type="EMBL" id="QJD95780.1"/>
    </source>
</evidence>
<dbReference type="EMBL" id="CP051682">
    <property type="protein sequence ID" value="QJD95780.1"/>
    <property type="molecule type" value="Genomic_DNA"/>
</dbReference>
<organism evidence="1 2">
    <name type="scientific">Mucilaginibacter robiniae</name>
    <dbReference type="NCBI Taxonomy" id="2728022"/>
    <lineage>
        <taxon>Bacteria</taxon>
        <taxon>Pseudomonadati</taxon>
        <taxon>Bacteroidota</taxon>
        <taxon>Sphingobacteriia</taxon>
        <taxon>Sphingobacteriales</taxon>
        <taxon>Sphingobacteriaceae</taxon>
        <taxon>Mucilaginibacter</taxon>
    </lineage>
</organism>
<dbReference type="KEGG" id="mrob:HH214_07795"/>
<gene>
    <name evidence="1" type="ORF">HH214_07795</name>
</gene>
<name>A0A7L5DXF0_9SPHI</name>
<dbReference type="RefSeq" id="WP_169606787.1">
    <property type="nucleotide sequence ID" value="NZ_CP051682.1"/>
</dbReference>
<reference evidence="1 2" key="1">
    <citation type="submission" date="2020-04" db="EMBL/GenBank/DDBJ databases">
        <title>Genome sequencing of novel species.</title>
        <authorList>
            <person name="Heo J."/>
            <person name="Kim S.-J."/>
            <person name="Kim J.-S."/>
            <person name="Hong S.-B."/>
            <person name="Kwon S.-W."/>
        </authorList>
    </citation>
    <scope>NUCLEOTIDE SEQUENCE [LARGE SCALE GENOMIC DNA]</scope>
    <source>
        <strain evidence="1 2">F39-2</strain>
    </source>
</reference>